<sequence length="139" mass="15947">MKNHEPHSLFDEISGSSLCGTYLLFYPGDPSFHFLDSSSNGAGFGEEDFFHPEFLKYGFYLFRIILRVDQKEVRFIGLFLDNVEMSCPQSIQFLLEIGCTVPGNYTGLVNNVPSFPEFFHRKGKLFPVIQKTQAFQEED</sequence>
<accession>X1UJA3</accession>
<gene>
    <name evidence="1" type="ORF">S12H4_50096</name>
</gene>
<dbReference type="AlphaFoldDB" id="X1UJA3"/>
<dbReference type="EMBL" id="BARW01031505">
    <property type="protein sequence ID" value="GAJ03677.1"/>
    <property type="molecule type" value="Genomic_DNA"/>
</dbReference>
<proteinExistence type="predicted"/>
<protein>
    <submittedName>
        <fullName evidence="1">Uncharacterized protein</fullName>
    </submittedName>
</protein>
<name>X1UJA3_9ZZZZ</name>
<comment type="caution">
    <text evidence="1">The sequence shown here is derived from an EMBL/GenBank/DDBJ whole genome shotgun (WGS) entry which is preliminary data.</text>
</comment>
<reference evidence="1" key="1">
    <citation type="journal article" date="2014" name="Front. Microbiol.">
        <title>High frequency of phylogenetically diverse reductive dehalogenase-homologous genes in deep subseafloor sedimentary metagenomes.</title>
        <authorList>
            <person name="Kawai M."/>
            <person name="Futagami T."/>
            <person name="Toyoda A."/>
            <person name="Takaki Y."/>
            <person name="Nishi S."/>
            <person name="Hori S."/>
            <person name="Arai W."/>
            <person name="Tsubouchi T."/>
            <person name="Morono Y."/>
            <person name="Uchiyama I."/>
            <person name="Ito T."/>
            <person name="Fujiyama A."/>
            <person name="Inagaki F."/>
            <person name="Takami H."/>
        </authorList>
    </citation>
    <scope>NUCLEOTIDE SEQUENCE</scope>
    <source>
        <strain evidence="1">Expedition CK06-06</strain>
    </source>
</reference>
<evidence type="ECO:0000313" key="1">
    <source>
        <dbReference type="EMBL" id="GAJ03677.1"/>
    </source>
</evidence>
<organism evidence="1">
    <name type="scientific">marine sediment metagenome</name>
    <dbReference type="NCBI Taxonomy" id="412755"/>
    <lineage>
        <taxon>unclassified sequences</taxon>
        <taxon>metagenomes</taxon>
        <taxon>ecological metagenomes</taxon>
    </lineage>
</organism>